<dbReference type="AlphaFoldDB" id="A0AAE1QC13"/>
<sequence length="179" mass="19775">MQSASTCPCQEGLRAEVMNVFSFHFPDGQPKLLTTVHKSWQRAKSPPSPQRYKSQSKKKCRAFYNAIQYDNTEVYDAVVLTNGLLMTTFRGPPSLSLTGSVPLLVLSLRESAKSFGLSLNALVEQLMRGLRFRDITQVEVGLQGAALLNSPLSGNSFLHFDSIRLHFALAASQSLKARV</sequence>
<accession>A0AAE1QC13</accession>
<evidence type="ECO:0000313" key="2">
    <source>
        <dbReference type="Proteomes" id="UP001292094"/>
    </source>
</evidence>
<gene>
    <name evidence="1" type="ORF">Pmani_005765</name>
</gene>
<evidence type="ECO:0000313" key="1">
    <source>
        <dbReference type="EMBL" id="KAK4323531.1"/>
    </source>
</evidence>
<comment type="caution">
    <text evidence="1">The sequence shown here is derived from an EMBL/GenBank/DDBJ whole genome shotgun (WGS) entry which is preliminary data.</text>
</comment>
<keyword evidence="2" id="KW-1185">Reference proteome</keyword>
<dbReference type="Proteomes" id="UP001292094">
    <property type="component" value="Unassembled WGS sequence"/>
</dbReference>
<proteinExistence type="predicted"/>
<organism evidence="1 2">
    <name type="scientific">Petrolisthes manimaculis</name>
    <dbReference type="NCBI Taxonomy" id="1843537"/>
    <lineage>
        <taxon>Eukaryota</taxon>
        <taxon>Metazoa</taxon>
        <taxon>Ecdysozoa</taxon>
        <taxon>Arthropoda</taxon>
        <taxon>Crustacea</taxon>
        <taxon>Multicrustacea</taxon>
        <taxon>Malacostraca</taxon>
        <taxon>Eumalacostraca</taxon>
        <taxon>Eucarida</taxon>
        <taxon>Decapoda</taxon>
        <taxon>Pleocyemata</taxon>
        <taxon>Anomura</taxon>
        <taxon>Galatheoidea</taxon>
        <taxon>Porcellanidae</taxon>
        <taxon>Petrolisthes</taxon>
    </lineage>
</organism>
<name>A0AAE1QC13_9EUCA</name>
<dbReference type="EMBL" id="JAWZYT010000434">
    <property type="protein sequence ID" value="KAK4323531.1"/>
    <property type="molecule type" value="Genomic_DNA"/>
</dbReference>
<reference evidence="1" key="1">
    <citation type="submission" date="2023-11" db="EMBL/GenBank/DDBJ databases">
        <title>Genome assemblies of two species of porcelain crab, Petrolisthes cinctipes and Petrolisthes manimaculis (Anomura: Porcellanidae).</title>
        <authorList>
            <person name="Angst P."/>
        </authorList>
    </citation>
    <scope>NUCLEOTIDE SEQUENCE</scope>
    <source>
        <strain evidence="1">PB745_02</strain>
        <tissue evidence="1">Gill</tissue>
    </source>
</reference>
<protein>
    <submittedName>
        <fullName evidence="1">Uncharacterized protein</fullName>
    </submittedName>
</protein>